<keyword evidence="2" id="KW-0732">Signal</keyword>
<dbReference type="Proteomes" id="UP001365846">
    <property type="component" value="Unassembled WGS sequence"/>
</dbReference>
<sequence length="325" mass="34881">MSLKRIFNRAIGASLIAVAFNAALPAHAEEKPVIRVLVGFPAGAGTDNLARIYAEALSQQLNVTTVVDNKPGAGGQIAAAALKQATPESNTIMFAVDHQVIMVPLVVKNPGFDVKKDMVPVGRIVNFYTCLAVPANSPAHTFNEYLDAVRKNPDLGSFGIPAPGSQAQFVGYVVGQHFKVPMNPVPYKGAAPAITDLVGAQVPAAIVPCDGLVEYRKAGKVRVLAMAADKRYSAMPDVPTFKEMGLKMPADAFLAVYASTTLKPELLKQITEATRKMFDNPRTVEKFASTNMEAAYASPEELRAFVDTATAFWAEQVRKSNFQAQ</sequence>
<feature type="chain" id="PRO_5046591821" evidence="2">
    <location>
        <begin position="29"/>
        <end position="325"/>
    </location>
</feature>
<dbReference type="InterPro" id="IPR005064">
    <property type="entry name" value="BUG"/>
</dbReference>
<protein>
    <submittedName>
        <fullName evidence="3">Tripartite tricarboxylate transporter substrate-binding protein</fullName>
    </submittedName>
</protein>
<dbReference type="Gene3D" id="3.40.190.150">
    <property type="entry name" value="Bordetella uptake gene, domain 1"/>
    <property type="match status" value="1"/>
</dbReference>
<organism evidence="3 4">
    <name type="scientific">Variovorax ureilyticus</name>
    <dbReference type="NCBI Taxonomy" id="1836198"/>
    <lineage>
        <taxon>Bacteria</taxon>
        <taxon>Pseudomonadati</taxon>
        <taxon>Pseudomonadota</taxon>
        <taxon>Betaproteobacteria</taxon>
        <taxon>Burkholderiales</taxon>
        <taxon>Comamonadaceae</taxon>
        <taxon>Variovorax</taxon>
    </lineage>
</organism>
<feature type="signal peptide" evidence="2">
    <location>
        <begin position="1"/>
        <end position="28"/>
    </location>
</feature>
<evidence type="ECO:0000256" key="2">
    <source>
        <dbReference type="SAM" id="SignalP"/>
    </source>
</evidence>
<dbReference type="Pfam" id="PF03401">
    <property type="entry name" value="TctC"/>
    <property type="match status" value="1"/>
</dbReference>
<accession>A0ABU8VLG4</accession>
<dbReference type="InterPro" id="IPR042100">
    <property type="entry name" value="Bug_dom1"/>
</dbReference>
<proteinExistence type="inferred from homology"/>
<evidence type="ECO:0000313" key="3">
    <source>
        <dbReference type="EMBL" id="MEJ8814141.1"/>
    </source>
</evidence>
<dbReference type="PIRSF" id="PIRSF017082">
    <property type="entry name" value="YflP"/>
    <property type="match status" value="1"/>
</dbReference>
<dbReference type="SUPFAM" id="SSF53850">
    <property type="entry name" value="Periplasmic binding protein-like II"/>
    <property type="match status" value="1"/>
</dbReference>
<dbReference type="Gene3D" id="3.40.190.10">
    <property type="entry name" value="Periplasmic binding protein-like II"/>
    <property type="match status" value="1"/>
</dbReference>
<dbReference type="RefSeq" id="WP_340359368.1">
    <property type="nucleotide sequence ID" value="NZ_JBBKZU010000011.1"/>
</dbReference>
<evidence type="ECO:0000313" key="4">
    <source>
        <dbReference type="Proteomes" id="UP001365846"/>
    </source>
</evidence>
<dbReference type="PANTHER" id="PTHR42928">
    <property type="entry name" value="TRICARBOXYLATE-BINDING PROTEIN"/>
    <property type="match status" value="1"/>
</dbReference>
<dbReference type="PANTHER" id="PTHR42928:SF5">
    <property type="entry name" value="BLR1237 PROTEIN"/>
    <property type="match status" value="1"/>
</dbReference>
<comment type="caution">
    <text evidence="3">The sequence shown here is derived from an EMBL/GenBank/DDBJ whole genome shotgun (WGS) entry which is preliminary data.</text>
</comment>
<dbReference type="EMBL" id="JBBKZU010000011">
    <property type="protein sequence ID" value="MEJ8814141.1"/>
    <property type="molecule type" value="Genomic_DNA"/>
</dbReference>
<comment type="similarity">
    <text evidence="1">Belongs to the UPF0065 (bug) family.</text>
</comment>
<keyword evidence="4" id="KW-1185">Reference proteome</keyword>
<evidence type="ECO:0000256" key="1">
    <source>
        <dbReference type="ARBA" id="ARBA00006987"/>
    </source>
</evidence>
<reference evidence="3 4" key="1">
    <citation type="submission" date="2024-03" db="EMBL/GenBank/DDBJ databases">
        <title>Novel species of the genus Variovorax.</title>
        <authorList>
            <person name="Liu Q."/>
            <person name="Xin Y.-H."/>
        </authorList>
    </citation>
    <scope>NUCLEOTIDE SEQUENCE [LARGE SCALE GENOMIC DNA]</scope>
    <source>
        <strain evidence="3 4">KACC 18899</strain>
    </source>
</reference>
<gene>
    <name evidence="3" type="ORF">WKW77_23855</name>
</gene>
<name>A0ABU8VLG4_9BURK</name>